<sequence length="161" mass="17710">MSDMLSEGDKAPAFTLPTDEGGKIRLSDLKGQNVVLYFYPKDMTPGCTTEAIDFSALMPKFQKANTAVIGVSKDSIERHGKFREKHDLKVTLASDEDGTMLEKYGVWALKKLYGREFMGIVRATYLIDAKGKIARVWPKVKVKGHAEEVLEAAKALAKAGA</sequence>
<feature type="domain" description="Thioredoxin" evidence="14">
    <location>
        <begin position="5"/>
        <end position="158"/>
    </location>
</feature>
<comment type="function">
    <text evidence="1">Thiol-specific peroxidase that catalyzes the reduction of hydrogen peroxide and organic hydroperoxides to water and alcohols, respectively. Plays a role in cell protection against oxidative stress by detoxifying peroxides and as sensor of hydrogen peroxide-mediated signaling events.</text>
</comment>
<dbReference type="SUPFAM" id="SSF52833">
    <property type="entry name" value="Thioredoxin-like"/>
    <property type="match status" value="1"/>
</dbReference>
<dbReference type="EC" id="1.11.1.24" evidence="3"/>
<accession>A0A081B9A2</accession>
<dbReference type="PANTHER" id="PTHR42801">
    <property type="entry name" value="THIOREDOXIN-DEPENDENT PEROXIDE REDUCTASE"/>
    <property type="match status" value="1"/>
</dbReference>
<keyword evidence="8" id="KW-0676">Redox-active center</keyword>
<evidence type="ECO:0000256" key="10">
    <source>
        <dbReference type="ARBA" id="ARBA00038489"/>
    </source>
</evidence>
<dbReference type="NCBIfam" id="NF006960">
    <property type="entry name" value="PRK09437.1"/>
    <property type="match status" value="1"/>
</dbReference>
<comment type="subunit">
    <text evidence="2">Monomer.</text>
</comment>
<evidence type="ECO:0000256" key="12">
    <source>
        <dbReference type="ARBA" id="ARBA00049091"/>
    </source>
</evidence>
<evidence type="ECO:0000256" key="6">
    <source>
        <dbReference type="ARBA" id="ARBA00023002"/>
    </source>
</evidence>
<dbReference type="GO" id="GO:0045454">
    <property type="term" value="P:cell redox homeostasis"/>
    <property type="evidence" value="ECO:0007669"/>
    <property type="project" value="TreeGrafter"/>
</dbReference>
<evidence type="ECO:0000256" key="9">
    <source>
        <dbReference type="ARBA" id="ARBA00032824"/>
    </source>
</evidence>
<feature type="active site" description="Cysteine sulfenic acid (-SOH) intermediate; for peroxidase activity" evidence="13">
    <location>
        <position position="47"/>
    </location>
</feature>
<name>A0A081B9A2_9HYPH</name>
<dbReference type="InterPro" id="IPR050924">
    <property type="entry name" value="Peroxiredoxin_BCP/PrxQ"/>
</dbReference>
<evidence type="ECO:0000256" key="2">
    <source>
        <dbReference type="ARBA" id="ARBA00011245"/>
    </source>
</evidence>
<evidence type="ECO:0000259" key="14">
    <source>
        <dbReference type="PROSITE" id="PS51352"/>
    </source>
</evidence>
<evidence type="ECO:0000256" key="7">
    <source>
        <dbReference type="ARBA" id="ARBA00023157"/>
    </source>
</evidence>
<evidence type="ECO:0000256" key="5">
    <source>
        <dbReference type="ARBA" id="ARBA00022862"/>
    </source>
</evidence>
<dbReference type="PROSITE" id="PS51352">
    <property type="entry name" value="THIOREDOXIN_2"/>
    <property type="match status" value="1"/>
</dbReference>
<dbReference type="RefSeq" id="WP_045444185.1">
    <property type="nucleotide sequence ID" value="NZ_BBIO01000004.1"/>
</dbReference>
<organism evidence="15 16">
    <name type="scientific">Tepidicaulis marinus</name>
    <dbReference type="NCBI Taxonomy" id="1333998"/>
    <lineage>
        <taxon>Bacteria</taxon>
        <taxon>Pseudomonadati</taxon>
        <taxon>Pseudomonadota</taxon>
        <taxon>Alphaproteobacteria</taxon>
        <taxon>Hyphomicrobiales</taxon>
        <taxon>Parvibaculaceae</taxon>
        <taxon>Tepidicaulis</taxon>
    </lineage>
</organism>
<dbReference type="STRING" id="1333998.M2A_1119"/>
<dbReference type="GO" id="GO:0005737">
    <property type="term" value="C:cytoplasm"/>
    <property type="evidence" value="ECO:0007669"/>
    <property type="project" value="TreeGrafter"/>
</dbReference>
<dbReference type="PIRSF" id="PIRSF000239">
    <property type="entry name" value="AHPC"/>
    <property type="match status" value="1"/>
</dbReference>
<dbReference type="EMBL" id="BBIO01000004">
    <property type="protein sequence ID" value="GAK44620.1"/>
    <property type="molecule type" value="Genomic_DNA"/>
</dbReference>
<evidence type="ECO:0000256" key="13">
    <source>
        <dbReference type="PIRSR" id="PIRSR000239-1"/>
    </source>
</evidence>
<evidence type="ECO:0000256" key="4">
    <source>
        <dbReference type="ARBA" id="ARBA00022559"/>
    </source>
</evidence>
<comment type="catalytic activity">
    <reaction evidence="12">
        <text>a hydroperoxide + [thioredoxin]-dithiol = an alcohol + [thioredoxin]-disulfide + H2O</text>
        <dbReference type="Rhea" id="RHEA:62620"/>
        <dbReference type="Rhea" id="RHEA-COMP:10698"/>
        <dbReference type="Rhea" id="RHEA-COMP:10700"/>
        <dbReference type="ChEBI" id="CHEBI:15377"/>
        <dbReference type="ChEBI" id="CHEBI:29950"/>
        <dbReference type="ChEBI" id="CHEBI:30879"/>
        <dbReference type="ChEBI" id="CHEBI:35924"/>
        <dbReference type="ChEBI" id="CHEBI:50058"/>
        <dbReference type="EC" id="1.11.1.24"/>
    </reaction>
</comment>
<keyword evidence="7" id="KW-1015">Disulfide bond</keyword>
<comment type="similarity">
    <text evidence="10">Belongs to the peroxiredoxin family. BCP/PrxQ subfamily.</text>
</comment>
<comment type="caution">
    <text evidence="15">The sequence shown here is derived from an EMBL/GenBank/DDBJ whole genome shotgun (WGS) entry which is preliminary data.</text>
</comment>
<dbReference type="GO" id="GO:0008379">
    <property type="term" value="F:thioredoxin peroxidase activity"/>
    <property type="evidence" value="ECO:0007669"/>
    <property type="project" value="TreeGrafter"/>
</dbReference>
<evidence type="ECO:0000313" key="15">
    <source>
        <dbReference type="EMBL" id="GAK44620.1"/>
    </source>
</evidence>
<gene>
    <name evidence="15" type="ORF">M2A_1119</name>
</gene>
<dbReference type="InterPro" id="IPR024706">
    <property type="entry name" value="Peroxiredoxin_AhpC-typ"/>
</dbReference>
<dbReference type="Gene3D" id="3.40.30.10">
    <property type="entry name" value="Glutaredoxin"/>
    <property type="match status" value="1"/>
</dbReference>
<dbReference type="Proteomes" id="UP000028702">
    <property type="component" value="Unassembled WGS sequence"/>
</dbReference>
<evidence type="ECO:0000256" key="11">
    <source>
        <dbReference type="ARBA" id="ARBA00042639"/>
    </source>
</evidence>
<keyword evidence="6" id="KW-0560">Oxidoreductase</keyword>
<dbReference type="InterPro" id="IPR000866">
    <property type="entry name" value="AhpC/TSA"/>
</dbReference>
<dbReference type="eggNOG" id="COG1225">
    <property type="taxonomic scope" value="Bacteria"/>
</dbReference>
<dbReference type="InterPro" id="IPR036249">
    <property type="entry name" value="Thioredoxin-like_sf"/>
</dbReference>
<proteinExistence type="inferred from homology"/>
<evidence type="ECO:0000256" key="1">
    <source>
        <dbReference type="ARBA" id="ARBA00003330"/>
    </source>
</evidence>
<dbReference type="InterPro" id="IPR013766">
    <property type="entry name" value="Thioredoxin_domain"/>
</dbReference>
<evidence type="ECO:0000313" key="16">
    <source>
        <dbReference type="Proteomes" id="UP000028702"/>
    </source>
</evidence>
<keyword evidence="16" id="KW-1185">Reference proteome</keyword>
<dbReference type="GO" id="GO:0034599">
    <property type="term" value="P:cellular response to oxidative stress"/>
    <property type="evidence" value="ECO:0007669"/>
    <property type="project" value="TreeGrafter"/>
</dbReference>
<dbReference type="AlphaFoldDB" id="A0A081B9A2"/>
<reference evidence="15 16" key="1">
    <citation type="submission" date="2014-07" db="EMBL/GenBank/DDBJ databases">
        <title>Tepidicaulis marinum gen. nov., sp. nov., a novel marine bacterium denitrifying nitrate to nitrous oxide strictly under microaerobic conditions.</title>
        <authorList>
            <person name="Takeuchi M."/>
            <person name="Yamagishi T."/>
            <person name="Kamagata Y."/>
            <person name="Oshima K."/>
            <person name="Hattori M."/>
            <person name="Katayama T."/>
            <person name="Hanada S."/>
            <person name="Tamaki H."/>
            <person name="Marumo K."/>
            <person name="Maeda H."/>
            <person name="Nedachi M."/>
            <person name="Iwasaki W."/>
            <person name="Suwa Y."/>
            <person name="Sakata S."/>
        </authorList>
    </citation>
    <scope>NUCLEOTIDE SEQUENCE [LARGE SCALE GENOMIC DNA]</scope>
    <source>
        <strain evidence="15 16">MA2</strain>
    </source>
</reference>
<evidence type="ECO:0000256" key="8">
    <source>
        <dbReference type="ARBA" id="ARBA00023284"/>
    </source>
</evidence>
<dbReference type="Pfam" id="PF00578">
    <property type="entry name" value="AhpC-TSA"/>
    <property type="match status" value="1"/>
</dbReference>
<keyword evidence="5" id="KW-0049">Antioxidant</keyword>
<dbReference type="PANTHER" id="PTHR42801:SF4">
    <property type="entry name" value="AHPC_TSA FAMILY PROTEIN"/>
    <property type="match status" value="1"/>
</dbReference>
<dbReference type="CDD" id="cd03017">
    <property type="entry name" value="PRX_BCP"/>
    <property type="match status" value="1"/>
</dbReference>
<keyword evidence="4" id="KW-0575">Peroxidase</keyword>
<protein>
    <recommendedName>
        <fullName evidence="3">thioredoxin-dependent peroxiredoxin</fullName>
        <ecNumber evidence="3">1.11.1.24</ecNumber>
    </recommendedName>
    <alternativeName>
        <fullName evidence="9">Thioredoxin peroxidase</fullName>
    </alternativeName>
    <alternativeName>
        <fullName evidence="11">Thioredoxin-dependent peroxiredoxin Bcp</fullName>
    </alternativeName>
</protein>
<dbReference type="FunFam" id="3.40.30.10:FF:000007">
    <property type="entry name" value="Thioredoxin-dependent thiol peroxidase"/>
    <property type="match status" value="1"/>
</dbReference>
<evidence type="ECO:0000256" key="3">
    <source>
        <dbReference type="ARBA" id="ARBA00013017"/>
    </source>
</evidence>